<reference evidence="1" key="2">
    <citation type="journal article" date="2015" name="Data Brief">
        <title>Shoot transcriptome of the giant reed, Arundo donax.</title>
        <authorList>
            <person name="Barrero R.A."/>
            <person name="Guerrero F.D."/>
            <person name="Moolhuijzen P."/>
            <person name="Goolsby J.A."/>
            <person name="Tidwell J."/>
            <person name="Bellgard S.E."/>
            <person name="Bellgard M.I."/>
        </authorList>
    </citation>
    <scope>NUCLEOTIDE SEQUENCE</scope>
    <source>
        <tissue evidence="1">Shoot tissue taken approximately 20 cm above the soil surface</tissue>
    </source>
</reference>
<name>A0A0A9CFX8_ARUDO</name>
<protein>
    <submittedName>
        <fullName evidence="1">Uncharacterized protein</fullName>
    </submittedName>
</protein>
<dbReference type="AlphaFoldDB" id="A0A0A9CFX8"/>
<sequence length="29" mass="3535">MPLLVLAICNNCIYHTTTYQVRYPQFYRI</sequence>
<accession>A0A0A9CFX8</accession>
<proteinExistence type="predicted"/>
<reference evidence="1" key="1">
    <citation type="submission" date="2014-09" db="EMBL/GenBank/DDBJ databases">
        <authorList>
            <person name="Magalhaes I.L.F."/>
            <person name="Oliveira U."/>
            <person name="Santos F.R."/>
            <person name="Vidigal T.H.D.A."/>
            <person name="Brescovit A.D."/>
            <person name="Santos A.J."/>
        </authorList>
    </citation>
    <scope>NUCLEOTIDE SEQUENCE</scope>
    <source>
        <tissue evidence="1">Shoot tissue taken approximately 20 cm above the soil surface</tissue>
    </source>
</reference>
<evidence type="ECO:0000313" key="1">
    <source>
        <dbReference type="EMBL" id="JAD72290.1"/>
    </source>
</evidence>
<organism evidence="1">
    <name type="scientific">Arundo donax</name>
    <name type="common">Giant reed</name>
    <name type="synonym">Donax arundinaceus</name>
    <dbReference type="NCBI Taxonomy" id="35708"/>
    <lineage>
        <taxon>Eukaryota</taxon>
        <taxon>Viridiplantae</taxon>
        <taxon>Streptophyta</taxon>
        <taxon>Embryophyta</taxon>
        <taxon>Tracheophyta</taxon>
        <taxon>Spermatophyta</taxon>
        <taxon>Magnoliopsida</taxon>
        <taxon>Liliopsida</taxon>
        <taxon>Poales</taxon>
        <taxon>Poaceae</taxon>
        <taxon>PACMAD clade</taxon>
        <taxon>Arundinoideae</taxon>
        <taxon>Arundineae</taxon>
        <taxon>Arundo</taxon>
    </lineage>
</organism>
<dbReference type="EMBL" id="GBRH01225605">
    <property type="protein sequence ID" value="JAD72290.1"/>
    <property type="molecule type" value="Transcribed_RNA"/>
</dbReference>